<gene>
    <name evidence="2" type="ORF">T459_12694</name>
</gene>
<accession>A0A2G2ZQL9</accession>
<organism evidence="2 3">
    <name type="scientific">Capsicum annuum</name>
    <name type="common">Capsicum pepper</name>
    <dbReference type="NCBI Taxonomy" id="4072"/>
    <lineage>
        <taxon>Eukaryota</taxon>
        <taxon>Viridiplantae</taxon>
        <taxon>Streptophyta</taxon>
        <taxon>Embryophyta</taxon>
        <taxon>Tracheophyta</taxon>
        <taxon>Spermatophyta</taxon>
        <taxon>Magnoliopsida</taxon>
        <taxon>eudicotyledons</taxon>
        <taxon>Gunneridae</taxon>
        <taxon>Pentapetalae</taxon>
        <taxon>asterids</taxon>
        <taxon>lamiids</taxon>
        <taxon>Solanales</taxon>
        <taxon>Solanaceae</taxon>
        <taxon>Solanoideae</taxon>
        <taxon>Capsiceae</taxon>
        <taxon>Capsicum</taxon>
    </lineage>
</organism>
<protein>
    <submittedName>
        <fullName evidence="2">Uncharacterized protein</fullName>
    </submittedName>
</protein>
<feature type="region of interest" description="Disordered" evidence="1">
    <location>
        <begin position="20"/>
        <end position="48"/>
    </location>
</feature>
<dbReference type="Gramene" id="PHT84251">
    <property type="protein sequence ID" value="PHT84251"/>
    <property type="gene ID" value="T459_12694"/>
</dbReference>
<comment type="caution">
    <text evidence="2">The sequence shown here is derived from an EMBL/GenBank/DDBJ whole genome shotgun (WGS) entry which is preliminary data.</text>
</comment>
<evidence type="ECO:0000313" key="2">
    <source>
        <dbReference type="EMBL" id="PHT84251.1"/>
    </source>
</evidence>
<dbReference type="AlphaFoldDB" id="A0A2G2ZQL9"/>
<sequence length="221" mass="24313">MTTKIGTDTNGIYLSIKQKNGCGQPKGSKNKKAKINSEGNNRTPGTLIVHDDGGDVDWRRSLEHIYQGPTIRKKVMIWGIDRDFIFLVFELIVISSEPNCPKAMRDDGSQGVMALGIDIHPYAAKVRIYGELIQGKKPHKGFDFVWGISFPDGVEERTMYEIPYGSCPSVGQEAGLGSPYYAIQVRLDSIGKDLGNELVGEIAQTNGSEIFYGVGIEALRD</sequence>
<dbReference type="EMBL" id="AYRZ02000004">
    <property type="protein sequence ID" value="PHT84251.1"/>
    <property type="molecule type" value="Genomic_DNA"/>
</dbReference>
<dbReference type="Proteomes" id="UP000222542">
    <property type="component" value="Unassembled WGS sequence"/>
</dbReference>
<evidence type="ECO:0000313" key="3">
    <source>
        <dbReference type="Proteomes" id="UP000222542"/>
    </source>
</evidence>
<keyword evidence="3" id="KW-1185">Reference proteome</keyword>
<reference evidence="2 3" key="2">
    <citation type="journal article" date="2017" name="Genome Biol.">
        <title>New reference genome sequences of hot pepper reveal the massive evolution of plant disease-resistance genes by retroduplication.</title>
        <authorList>
            <person name="Kim S."/>
            <person name="Park J."/>
            <person name="Yeom S.I."/>
            <person name="Kim Y.M."/>
            <person name="Seo E."/>
            <person name="Kim K.T."/>
            <person name="Kim M.S."/>
            <person name="Lee J.M."/>
            <person name="Cheong K."/>
            <person name="Shin H.S."/>
            <person name="Kim S.B."/>
            <person name="Han K."/>
            <person name="Lee J."/>
            <person name="Park M."/>
            <person name="Lee H.A."/>
            <person name="Lee H.Y."/>
            <person name="Lee Y."/>
            <person name="Oh S."/>
            <person name="Lee J.H."/>
            <person name="Choi E."/>
            <person name="Choi E."/>
            <person name="Lee S.E."/>
            <person name="Jeon J."/>
            <person name="Kim H."/>
            <person name="Choi G."/>
            <person name="Song H."/>
            <person name="Lee J."/>
            <person name="Lee S.C."/>
            <person name="Kwon J.K."/>
            <person name="Lee H.Y."/>
            <person name="Koo N."/>
            <person name="Hong Y."/>
            <person name="Kim R.W."/>
            <person name="Kang W.H."/>
            <person name="Huh J.H."/>
            <person name="Kang B.C."/>
            <person name="Yang T.J."/>
            <person name="Lee Y.H."/>
            <person name="Bennetzen J.L."/>
            <person name="Choi D."/>
        </authorList>
    </citation>
    <scope>NUCLEOTIDE SEQUENCE [LARGE SCALE GENOMIC DNA]</scope>
    <source>
        <strain evidence="3">cv. CM334</strain>
    </source>
</reference>
<reference evidence="2 3" key="1">
    <citation type="journal article" date="2014" name="Nat. Genet.">
        <title>Genome sequence of the hot pepper provides insights into the evolution of pungency in Capsicum species.</title>
        <authorList>
            <person name="Kim S."/>
            <person name="Park M."/>
            <person name="Yeom S.I."/>
            <person name="Kim Y.M."/>
            <person name="Lee J.M."/>
            <person name="Lee H.A."/>
            <person name="Seo E."/>
            <person name="Choi J."/>
            <person name="Cheong K."/>
            <person name="Kim K.T."/>
            <person name="Jung K."/>
            <person name="Lee G.W."/>
            <person name="Oh S.K."/>
            <person name="Bae C."/>
            <person name="Kim S.B."/>
            <person name="Lee H.Y."/>
            <person name="Kim S.Y."/>
            <person name="Kim M.S."/>
            <person name="Kang B.C."/>
            <person name="Jo Y.D."/>
            <person name="Yang H.B."/>
            <person name="Jeong H.J."/>
            <person name="Kang W.H."/>
            <person name="Kwon J.K."/>
            <person name="Shin C."/>
            <person name="Lim J.Y."/>
            <person name="Park J.H."/>
            <person name="Huh J.H."/>
            <person name="Kim J.S."/>
            <person name="Kim B.D."/>
            <person name="Cohen O."/>
            <person name="Paran I."/>
            <person name="Suh M.C."/>
            <person name="Lee S.B."/>
            <person name="Kim Y.K."/>
            <person name="Shin Y."/>
            <person name="Noh S.J."/>
            <person name="Park J."/>
            <person name="Seo Y.S."/>
            <person name="Kwon S.Y."/>
            <person name="Kim H.A."/>
            <person name="Park J.M."/>
            <person name="Kim H.J."/>
            <person name="Choi S.B."/>
            <person name="Bosland P.W."/>
            <person name="Reeves G."/>
            <person name="Jo S.H."/>
            <person name="Lee B.W."/>
            <person name="Cho H.T."/>
            <person name="Choi H.S."/>
            <person name="Lee M.S."/>
            <person name="Yu Y."/>
            <person name="Do Choi Y."/>
            <person name="Park B.S."/>
            <person name="van Deynze A."/>
            <person name="Ashrafi H."/>
            <person name="Hill T."/>
            <person name="Kim W.T."/>
            <person name="Pai H.S."/>
            <person name="Ahn H.K."/>
            <person name="Yeam I."/>
            <person name="Giovannoni J.J."/>
            <person name="Rose J.K."/>
            <person name="Sorensen I."/>
            <person name="Lee S.J."/>
            <person name="Kim R.W."/>
            <person name="Choi I.Y."/>
            <person name="Choi B.S."/>
            <person name="Lim J.S."/>
            <person name="Lee Y.H."/>
            <person name="Choi D."/>
        </authorList>
    </citation>
    <scope>NUCLEOTIDE SEQUENCE [LARGE SCALE GENOMIC DNA]</scope>
    <source>
        <strain evidence="3">cv. CM334</strain>
    </source>
</reference>
<proteinExistence type="predicted"/>
<evidence type="ECO:0000256" key="1">
    <source>
        <dbReference type="SAM" id="MobiDB-lite"/>
    </source>
</evidence>
<name>A0A2G2ZQL9_CAPAN</name>